<protein>
    <submittedName>
        <fullName evidence="1">Uncharacterized protein</fullName>
    </submittedName>
</protein>
<evidence type="ECO:0000313" key="1">
    <source>
        <dbReference type="EMBL" id="KAK6629137.1"/>
    </source>
</evidence>
<comment type="caution">
    <text evidence="1">The sequence shown here is derived from an EMBL/GenBank/DDBJ whole genome shotgun (WGS) entry which is preliminary data.</text>
</comment>
<dbReference type="SUPFAM" id="SSF53335">
    <property type="entry name" value="S-adenosyl-L-methionine-dependent methyltransferases"/>
    <property type="match status" value="1"/>
</dbReference>
<dbReference type="EMBL" id="JAWJWE010000036">
    <property type="protein sequence ID" value="KAK6629137.1"/>
    <property type="molecule type" value="Genomic_DNA"/>
</dbReference>
<dbReference type="InterPro" id="IPR029063">
    <property type="entry name" value="SAM-dependent_MTases_sf"/>
</dbReference>
<proteinExistence type="predicted"/>
<name>A0AAN8S597_POLSC</name>
<reference evidence="1 2" key="1">
    <citation type="submission" date="2023-10" db="EMBL/GenBank/DDBJ databases">
        <title>Genomes of two closely related lineages of the louse Polyplax serrata with different host specificities.</title>
        <authorList>
            <person name="Martinu J."/>
            <person name="Tarabai H."/>
            <person name="Stefka J."/>
            <person name="Hypsa V."/>
        </authorList>
    </citation>
    <scope>NUCLEOTIDE SEQUENCE [LARGE SCALE GENOMIC DNA]</scope>
    <source>
        <strain evidence="1">HR10_N</strain>
    </source>
</reference>
<sequence>MSDSSSTEDEILLLYSQGEWETILDKFDRNRFLPWIWPSKENLDFIGNWARQRRSNSIVSVGCGSGFFEWLLEMATGVKVTGVEIKGIWWNSKYSSGSFIPLLLVDETTRSRLEMNTENSILLFCYFNNLNAFLDYVNSFMGNCLIVIGPGPGRGTYTIPEPFHLPEETPGKWEFVESQELRSSKDHIAVYTRTL</sequence>
<dbReference type="AlphaFoldDB" id="A0AAN8S597"/>
<accession>A0AAN8S597</accession>
<dbReference type="Proteomes" id="UP001372834">
    <property type="component" value="Unassembled WGS sequence"/>
</dbReference>
<gene>
    <name evidence="1" type="ORF">RUM43_002954</name>
</gene>
<organism evidence="1 2">
    <name type="scientific">Polyplax serrata</name>
    <name type="common">Common mouse louse</name>
    <dbReference type="NCBI Taxonomy" id="468196"/>
    <lineage>
        <taxon>Eukaryota</taxon>
        <taxon>Metazoa</taxon>
        <taxon>Ecdysozoa</taxon>
        <taxon>Arthropoda</taxon>
        <taxon>Hexapoda</taxon>
        <taxon>Insecta</taxon>
        <taxon>Pterygota</taxon>
        <taxon>Neoptera</taxon>
        <taxon>Paraneoptera</taxon>
        <taxon>Psocodea</taxon>
        <taxon>Troctomorpha</taxon>
        <taxon>Phthiraptera</taxon>
        <taxon>Anoplura</taxon>
        <taxon>Polyplacidae</taxon>
        <taxon>Polyplax</taxon>
    </lineage>
</organism>
<evidence type="ECO:0000313" key="2">
    <source>
        <dbReference type="Proteomes" id="UP001372834"/>
    </source>
</evidence>